<organism evidence="2 3">
    <name type="scientific">Laodelphax striatellus</name>
    <name type="common">Small brown planthopper</name>
    <name type="synonym">Delphax striatella</name>
    <dbReference type="NCBI Taxonomy" id="195883"/>
    <lineage>
        <taxon>Eukaryota</taxon>
        <taxon>Metazoa</taxon>
        <taxon>Ecdysozoa</taxon>
        <taxon>Arthropoda</taxon>
        <taxon>Hexapoda</taxon>
        <taxon>Insecta</taxon>
        <taxon>Pterygota</taxon>
        <taxon>Neoptera</taxon>
        <taxon>Paraneoptera</taxon>
        <taxon>Hemiptera</taxon>
        <taxon>Auchenorrhyncha</taxon>
        <taxon>Fulgoroidea</taxon>
        <taxon>Delphacidae</taxon>
        <taxon>Criomorphinae</taxon>
        <taxon>Laodelphax</taxon>
    </lineage>
</organism>
<dbReference type="Proteomes" id="UP000291343">
    <property type="component" value="Unassembled WGS sequence"/>
</dbReference>
<evidence type="ECO:0000256" key="1">
    <source>
        <dbReference type="SAM" id="MobiDB-lite"/>
    </source>
</evidence>
<dbReference type="EMBL" id="QKKF02006119">
    <property type="protein sequence ID" value="RZF46500.1"/>
    <property type="molecule type" value="Genomic_DNA"/>
</dbReference>
<feature type="region of interest" description="Disordered" evidence="1">
    <location>
        <begin position="1"/>
        <end position="61"/>
    </location>
</feature>
<proteinExistence type="predicted"/>
<name>A0A482XLS3_LAOST</name>
<dbReference type="InParanoid" id="A0A482XLS3"/>
<accession>A0A482XLS3</accession>
<comment type="caution">
    <text evidence="2">The sequence shown here is derived from an EMBL/GenBank/DDBJ whole genome shotgun (WGS) entry which is preliminary data.</text>
</comment>
<reference evidence="2 3" key="1">
    <citation type="journal article" date="2017" name="Gigascience">
        <title>Genome sequence of the small brown planthopper, Laodelphax striatellus.</title>
        <authorList>
            <person name="Zhu J."/>
            <person name="Jiang F."/>
            <person name="Wang X."/>
            <person name="Yang P."/>
            <person name="Bao Y."/>
            <person name="Zhao W."/>
            <person name="Wang W."/>
            <person name="Lu H."/>
            <person name="Wang Q."/>
            <person name="Cui N."/>
            <person name="Li J."/>
            <person name="Chen X."/>
            <person name="Luo L."/>
            <person name="Yu J."/>
            <person name="Kang L."/>
            <person name="Cui F."/>
        </authorList>
    </citation>
    <scope>NUCLEOTIDE SEQUENCE [LARGE SCALE GENOMIC DNA]</scope>
    <source>
        <strain evidence="2">Lst14</strain>
    </source>
</reference>
<sequence length="61" mass="6575">MSAVADASDNSRHGAEGKGSSPPLSASRARSRGPTRCQYNRIVDEEFDEEVPHPPLPPLCK</sequence>
<feature type="compositionally biased region" description="Low complexity" evidence="1">
    <location>
        <begin position="19"/>
        <end position="34"/>
    </location>
</feature>
<dbReference type="AlphaFoldDB" id="A0A482XLS3"/>
<gene>
    <name evidence="2" type="ORF">LSTR_LSTR009282</name>
</gene>
<keyword evidence="3" id="KW-1185">Reference proteome</keyword>
<evidence type="ECO:0000313" key="3">
    <source>
        <dbReference type="Proteomes" id="UP000291343"/>
    </source>
</evidence>
<evidence type="ECO:0000313" key="2">
    <source>
        <dbReference type="EMBL" id="RZF46500.1"/>
    </source>
</evidence>
<protein>
    <submittedName>
        <fullName evidence="2">Uncharacterized protein</fullName>
    </submittedName>
</protein>